<evidence type="ECO:0000256" key="1">
    <source>
        <dbReference type="ARBA" id="ARBA00012513"/>
    </source>
</evidence>
<evidence type="ECO:0000259" key="9">
    <source>
        <dbReference type="PROSITE" id="PS50011"/>
    </source>
</evidence>
<dbReference type="GeneID" id="14890094"/>
<keyword evidence="5 8" id="KW-0067">ATP-binding</keyword>
<dbReference type="Pfam" id="PF00069">
    <property type="entry name" value="Pkinase"/>
    <property type="match status" value="1"/>
</dbReference>
<reference evidence="10 11" key="1">
    <citation type="submission" date="2012-10" db="EMBL/GenBank/DDBJ databases">
        <authorList>
            <person name="Zafar N."/>
            <person name="Inman J."/>
            <person name="Hall N."/>
            <person name="Lorenzi H."/>
            <person name="Caler E."/>
        </authorList>
    </citation>
    <scope>NUCLEOTIDE SEQUENCE [LARGE SCALE GENOMIC DNA]</scope>
    <source>
        <strain evidence="10 11">IP1</strain>
    </source>
</reference>
<dbReference type="PROSITE" id="PS50011">
    <property type="entry name" value="PROTEIN_KINASE_DOM"/>
    <property type="match status" value="1"/>
</dbReference>
<dbReference type="FunFam" id="3.30.200.20:FF:000042">
    <property type="entry name" value="Aurora kinase A"/>
    <property type="match status" value="1"/>
</dbReference>
<keyword evidence="2" id="KW-0723">Serine/threonine-protein kinase</keyword>
<evidence type="ECO:0000313" key="10">
    <source>
        <dbReference type="EMBL" id="ELP91088.1"/>
    </source>
</evidence>
<evidence type="ECO:0000256" key="3">
    <source>
        <dbReference type="ARBA" id="ARBA00022741"/>
    </source>
</evidence>
<accession>A0A0A1U861</accession>
<dbReference type="KEGG" id="eiv:EIN_268340"/>
<dbReference type="GO" id="GO:0004674">
    <property type="term" value="F:protein serine/threonine kinase activity"/>
    <property type="evidence" value="ECO:0007669"/>
    <property type="project" value="UniProtKB-KW"/>
</dbReference>
<dbReference type="InterPro" id="IPR000719">
    <property type="entry name" value="Prot_kinase_dom"/>
</dbReference>
<evidence type="ECO:0000256" key="4">
    <source>
        <dbReference type="ARBA" id="ARBA00022777"/>
    </source>
</evidence>
<comment type="catalytic activity">
    <reaction evidence="6">
        <text>L-threonyl-[protein] + ATP = O-phospho-L-threonyl-[protein] + ADP + H(+)</text>
        <dbReference type="Rhea" id="RHEA:46608"/>
        <dbReference type="Rhea" id="RHEA-COMP:11060"/>
        <dbReference type="Rhea" id="RHEA-COMP:11605"/>
        <dbReference type="ChEBI" id="CHEBI:15378"/>
        <dbReference type="ChEBI" id="CHEBI:30013"/>
        <dbReference type="ChEBI" id="CHEBI:30616"/>
        <dbReference type="ChEBI" id="CHEBI:61977"/>
        <dbReference type="ChEBI" id="CHEBI:456216"/>
        <dbReference type="EC" id="2.7.11.1"/>
    </reaction>
</comment>
<dbReference type="GO" id="GO:0106310">
    <property type="term" value="F:protein serine kinase activity"/>
    <property type="evidence" value="ECO:0007669"/>
    <property type="project" value="RHEA"/>
</dbReference>
<evidence type="ECO:0000256" key="7">
    <source>
        <dbReference type="ARBA" id="ARBA00048679"/>
    </source>
</evidence>
<dbReference type="Gene3D" id="1.10.510.10">
    <property type="entry name" value="Transferase(Phosphotransferase) domain 1"/>
    <property type="match status" value="1"/>
</dbReference>
<evidence type="ECO:0000256" key="8">
    <source>
        <dbReference type="PROSITE-ProRule" id="PRU10141"/>
    </source>
</evidence>
<proteinExistence type="predicted"/>
<dbReference type="PROSITE" id="PS00107">
    <property type="entry name" value="PROTEIN_KINASE_ATP"/>
    <property type="match status" value="1"/>
</dbReference>
<keyword evidence="4 10" id="KW-0418">Kinase</keyword>
<dbReference type="SUPFAM" id="SSF56112">
    <property type="entry name" value="Protein kinase-like (PK-like)"/>
    <property type="match status" value="1"/>
</dbReference>
<evidence type="ECO:0000256" key="2">
    <source>
        <dbReference type="ARBA" id="ARBA00022527"/>
    </source>
</evidence>
<comment type="catalytic activity">
    <reaction evidence="7">
        <text>L-seryl-[protein] + ATP = O-phospho-L-seryl-[protein] + ADP + H(+)</text>
        <dbReference type="Rhea" id="RHEA:17989"/>
        <dbReference type="Rhea" id="RHEA-COMP:9863"/>
        <dbReference type="Rhea" id="RHEA-COMP:11604"/>
        <dbReference type="ChEBI" id="CHEBI:15378"/>
        <dbReference type="ChEBI" id="CHEBI:29999"/>
        <dbReference type="ChEBI" id="CHEBI:30616"/>
        <dbReference type="ChEBI" id="CHEBI:83421"/>
        <dbReference type="ChEBI" id="CHEBI:456216"/>
        <dbReference type="EC" id="2.7.11.1"/>
    </reaction>
</comment>
<dbReference type="EMBL" id="KB206479">
    <property type="protein sequence ID" value="ELP91088.1"/>
    <property type="molecule type" value="Genomic_DNA"/>
</dbReference>
<dbReference type="PANTHER" id="PTHR24347">
    <property type="entry name" value="SERINE/THREONINE-PROTEIN KINASE"/>
    <property type="match status" value="1"/>
</dbReference>
<sequence>MSTVLYPVVPQMNTKDIHAVIDGHIDDDEMDSSCDTQHDKVNGSPEITSYTEIQKQFVLLQIVGRGGFSVVYKALHKASEEVVALKVIDKSLVNTTQLQTLKREIGFAKCCIHKYILKVYDIFEDGDSIYEVLKYAKGGNLYERITHQVLTEQQAQWVMYQVASAIYYLHSNGICDRDIKPENILLMDSSSLNVNLVDFGLAKKFVGDVLKTPCGTFNYAPPEILLKMSQYTHLCDIFSFGVTLFVSMCGYYPFDGDSIMENVQQMIEGDINFDESEWDRVSEECKNFIRKCLSANIENRLNIEGVLTHPWLCGHSVYTNPYFQPLLIEMKSGISALEEDKSIYIDRPTM</sequence>
<feature type="binding site" evidence="8">
    <location>
        <position position="86"/>
    </location>
    <ligand>
        <name>ATP</name>
        <dbReference type="ChEBI" id="CHEBI:30616"/>
    </ligand>
</feature>
<dbReference type="EC" id="2.7.11.1" evidence="1"/>
<dbReference type="FunFam" id="1.10.510.10:FF:000571">
    <property type="entry name" value="Maternal embryonic leucine zipper kinase"/>
    <property type="match status" value="1"/>
</dbReference>
<dbReference type="OrthoDB" id="541276at2759"/>
<keyword evidence="3 8" id="KW-0547">Nucleotide-binding</keyword>
<feature type="domain" description="Protein kinase" evidence="9">
    <location>
        <begin position="57"/>
        <end position="312"/>
    </location>
</feature>
<dbReference type="VEuPathDB" id="AmoebaDB:EIN_268340"/>
<dbReference type="InterPro" id="IPR017441">
    <property type="entry name" value="Protein_kinase_ATP_BS"/>
</dbReference>
<dbReference type="AlphaFoldDB" id="A0A0A1U861"/>
<dbReference type="OMA" id="MQPKAWG"/>
<evidence type="ECO:0000313" key="11">
    <source>
        <dbReference type="Proteomes" id="UP000014680"/>
    </source>
</evidence>
<name>A0A0A1U861_ENTIV</name>
<dbReference type="Proteomes" id="UP000014680">
    <property type="component" value="Unassembled WGS sequence"/>
</dbReference>
<evidence type="ECO:0000256" key="6">
    <source>
        <dbReference type="ARBA" id="ARBA00047899"/>
    </source>
</evidence>
<dbReference type="GO" id="GO:0005524">
    <property type="term" value="F:ATP binding"/>
    <property type="evidence" value="ECO:0007669"/>
    <property type="project" value="UniProtKB-UniRule"/>
</dbReference>
<dbReference type="SMART" id="SM00220">
    <property type="entry name" value="S_TKc"/>
    <property type="match status" value="1"/>
</dbReference>
<protein>
    <recommendedName>
        <fullName evidence="1">non-specific serine/threonine protein kinase</fullName>
        <ecNumber evidence="1">2.7.11.1</ecNumber>
    </recommendedName>
</protein>
<keyword evidence="10" id="KW-0808">Transferase</keyword>
<organism evidence="10 11">
    <name type="scientific">Entamoeba invadens IP1</name>
    <dbReference type="NCBI Taxonomy" id="370355"/>
    <lineage>
        <taxon>Eukaryota</taxon>
        <taxon>Amoebozoa</taxon>
        <taxon>Evosea</taxon>
        <taxon>Archamoebae</taxon>
        <taxon>Mastigamoebida</taxon>
        <taxon>Entamoebidae</taxon>
        <taxon>Entamoeba</taxon>
    </lineage>
</organism>
<gene>
    <name evidence="10" type="ORF">EIN_268340</name>
</gene>
<dbReference type="InterPro" id="IPR011009">
    <property type="entry name" value="Kinase-like_dom_sf"/>
</dbReference>
<dbReference type="RefSeq" id="XP_004257859.1">
    <property type="nucleotide sequence ID" value="XM_004257811.1"/>
</dbReference>
<evidence type="ECO:0000256" key="5">
    <source>
        <dbReference type="ARBA" id="ARBA00022840"/>
    </source>
</evidence>
<keyword evidence="11" id="KW-1185">Reference proteome</keyword>
<dbReference type="CDD" id="cd05117">
    <property type="entry name" value="STKc_CAMK"/>
    <property type="match status" value="1"/>
</dbReference>